<dbReference type="InterPro" id="IPR018313">
    <property type="entry name" value="SBP_3_CS"/>
</dbReference>
<gene>
    <name evidence="8" type="ORF">LMUP508_01962</name>
    <name evidence="7" type="ORF">LX03_08635</name>
</gene>
<evidence type="ECO:0000256" key="5">
    <source>
        <dbReference type="SAM" id="SignalP"/>
    </source>
</evidence>
<sequence length="261" mass="28619">MKIFKKIALMTAALALGTTIGTTISHADSVKSELKTPDTLTIGLEGTYAPFSYRKDGKLQGFEVELGKAVAKKMGLKAKFVPTKWDSLIAGLGAKKFDVVMNNIAQTPERQKKYLFSDPYISSHFVMIVKENSSLKTLKSIKGHKFAAGVGTNNATLVKKYGGITVDDSDFASGLDMIKQGRVEGMINSREAWYVYAKKHSTKGLKMIDVSSEAKPVKVAAMFNKNSSALQKQYNQALQELQKDGTLQKLSQKYFGADITK</sequence>
<evidence type="ECO:0000256" key="2">
    <source>
        <dbReference type="ARBA" id="ARBA00010333"/>
    </source>
</evidence>
<evidence type="ECO:0000256" key="3">
    <source>
        <dbReference type="ARBA" id="ARBA00022729"/>
    </source>
</evidence>
<keyword evidence="3 5" id="KW-0732">Signal</keyword>
<name>A0A099YAJ8_LIMMU</name>
<dbReference type="Pfam" id="PF00497">
    <property type="entry name" value="SBP_bac_3"/>
    <property type="match status" value="1"/>
</dbReference>
<feature type="chain" id="PRO_5033217052" evidence="5">
    <location>
        <begin position="28"/>
        <end position="261"/>
    </location>
</feature>
<dbReference type="Proteomes" id="UP000030001">
    <property type="component" value="Unassembled WGS sequence"/>
</dbReference>
<feature type="signal peptide" evidence="5">
    <location>
        <begin position="1"/>
        <end position="27"/>
    </location>
</feature>
<dbReference type="GO" id="GO:0030313">
    <property type="term" value="C:cell envelope"/>
    <property type="evidence" value="ECO:0007669"/>
    <property type="project" value="UniProtKB-SubCell"/>
</dbReference>
<proteinExistence type="inferred from homology"/>
<reference evidence="7 9" key="1">
    <citation type="submission" date="2014-09" db="EMBL/GenBank/DDBJ databases">
        <title>Lactobacillus mucosae CRL573 Genome Sequencing.</title>
        <authorList>
            <person name="Bleckwedel J."/>
            <person name="Teran L.C."/>
            <person name="Bonacina J."/>
            <person name="Saavedra L."/>
            <person name="Mozzi F.B."/>
            <person name="Raya R.R."/>
        </authorList>
    </citation>
    <scope>NUCLEOTIDE SEQUENCE [LARGE SCALE GENOMIC DNA]</scope>
    <source>
        <strain evidence="7 9">CRL573</strain>
    </source>
</reference>
<dbReference type="Proteomes" id="UP000365705">
    <property type="component" value="Unassembled WGS sequence"/>
</dbReference>
<reference evidence="8 10" key="2">
    <citation type="submission" date="2019-06" db="EMBL/GenBank/DDBJ databases">
        <authorList>
            <person name="Rodrigo-Torres L."/>
            <person name="Arahal R. D."/>
            <person name="Lucena T."/>
        </authorList>
    </citation>
    <scope>NUCLEOTIDE SEQUENCE [LARGE SCALE GENOMIC DNA]</scope>
    <source>
        <strain evidence="8 10">INIA P508</strain>
    </source>
</reference>
<comment type="subcellular location">
    <subcellularLocation>
        <location evidence="1">Cell envelope</location>
    </subcellularLocation>
</comment>
<dbReference type="PROSITE" id="PS01039">
    <property type="entry name" value="SBP_BACTERIAL_3"/>
    <property type="match status" value="1"/>
</dbReference>
<dbReference type="InterPro" id="IPR001638">
    <property type="entry name" value="Solute-binding_3/MltF_N"/>
</dbReference>
<dbReference type="EMBL" id="CABFNH010000032">
    <property type="protein sequence ID" value="VTZ93463.1"/>
    <property type="molecule type" value="Genomic_DNA"/>
</dbReference>
<dbReference type="PANTHER" id="PTHR35936:SF35">
    <property type="entry name" value="L-CYSTINE-BINDING PROTEIN TCYJ"/>
    <property type="match status" value="1"/>
</dbReference>
<evidence type="ECO:0000313" key="7">
    <source>
        <dbReference type="EMBL" id="KGL66427.1"/>
    </source>
</evidence>
<dbReference type="Gene3D" id="3.40.190.10">
    <property type="entry name" value="Periplasmic binding protein-like II"/>
    <property type="match status" value="2"/>
</dbReference>
<evidence type="ECO:0000313" key="8">
    <source>
        <dbReference type="EMBL" id="VTZ93463.1"/>
    </source>
</evidence>
<feature type="domain" description="Solute-binding protein family 3/N-terminal" evidence="6">
    <location>
        <begin position="39"/>
        <end position="258"/>
    </location>
</feature>
<dbReference type="PANTHER" id="PTHR35936">
    <property type="entry name" value="MEMBRANE-BOUND LYTIC MUREIN TRANSGLYCOSYLASE F"/>
    <property type="match status" value="1"/>
</dbReference>
<dbReference type="SUPFAM" id="SSF53850">
    <property type="entry name" value="Periplasmic binding protein-like II"/>
    <property type="match status" value="1"/>
</dbReference>
<dbReference type="EMBL" id="JROC01000036">
    <property type="protein sequence ID" value="KGL66427.1"/>
    <property type="molecule type" value="Genomic_DNA"/>
</dbReference>
<dbReference type="AlphaFoldDB" id="A0A099YAJ8"/>
<evidence type="ECO:0000313" key="9">
    <source>
        <dbReference type="Proteomes" id="UP000030001"/>
    </source>
</evidence>
<dbReference type="SMART" id="SM00062">
    <property type="entry name" value="PBPb"/>
    <property type="match status" value="1"/>
</dbReference>
<dbReference type="RefSeq" id="WP_034540839.1">
    <property type="nucleotide sequence ID" value="NZ_CABFNH010000032.1"/>
</dbReference>
<evidence type="ECO:0000259" key="6">
    <source>
        <dbReference type="SMART" id="SM00062"/>
    </source>
</evidence>
<accession>A0A099YAJ8</accession>
<protein>
    <submittedName>
        <fullName evidence="7">Amino acid ABC transporter substrate-binding protein</fullName>
    </submittedName>
    <submittedName>
        <fullName evidence="8">Putative amino-acid ABC transporter-binding protein</fullName>
    </submittedName>
</protein>
<comment type="similarity">
    <text evidence="2 4">Belongs to the bacterial solute-binding protein 3 family.</text>
</comment>
<evidence type="ECO:0000256" key="4">
    <source>
        <dbReference type="RuleBase" id="RU003744"/>
    </source>
</evidence>
<organism evidence="7 9">
    <name type="scientific">Limosilactobacillus mucosae</name>
    <name type="common">Lactobacillus mucosae</name>
    <dbReference type="NCBI Taxonomy" id="97478"/>
    <lineage>
        <taxon>Bacteria</taxon>
        <taxon>Bacillati</taxon>
        <taxon>Bacillota</taxon>
        <taxon>Bacilli</taxon>
        <taxon>Lactobacillales</taxon>
        <taxon>Lactobacillaceae</taxon>
        <taxon>Limosilactobacillus</taxon>
    </lineage>
</organism>
<evidence type="ECO:0000256" key="1">
    <source>
        <dbReference type="ARBA" id="ARBA00004196"/>
    </source>
</evidence>
<evidence type="ECO:0000313" key="10">
    <source>
        <dbReference type="Proteomes" id="UP000365705"/>
    </source>
</evidence>